<feature type="transmembrane region" description="Helical" evidence="1">
    <location>
        <begin position="357"/>
        <end position="376"/>
    </location>
</feature>
<comment type="caution">
    <text evidence="2">The sequence shown here is derived from an EMBL/GenBank/DDBJ whole genome shotgun (WGS) entry which is preliminary data.</text>
</comment>
<gene>
    <name evidence="2" type="ORF">GSF22_13470</name>
</gene>
<organism evidence="2 3">
    <name type="scientific">Micromonospora echinofusca</name>
    <dbReference type="NCBI Taxonomy" id="47858"/>
    <lineage>
        <taxon>Bacteria</taxon>
        <taxon>Bacillati</taxon>
        <taxon>Actinomycetota</taxon>
        <taxon>Actinomycetes</taxon>
        <taxon>Micromonosporales</taxon>
        <taxon>Micromonosporaceae</taxon>
        <taxon>Micromonospora</taxon>
    </lineage>
</organism>
<protein>
    <submittedName>
        <fullName evidence="2">Low temperature requirement protein A</fullName>
    </submittedName>
</protein>
<feature type="transmembrane region" description="Helical" evidence="1">
    <location>
        <begin position="79"/>
        <end position="98"/>
    </location>
</feature>
<feature type="transmembrane region" description="Helical" evidence="1">
    <location>
        <begin position="238"/>
        <end position="259"/>
    </location>
</feature>
<proteinExistence type="predicted"/>
<keyword evidence="1" id="KW-1133">Transmembrane helix</keyword>
<dbReference type="InterPro" id="IPR010640">
    <property type="entry name" value="Low_temperature_requirement_A"/>
</dbReference>
<evidence type="ECO:0000313" key="3">
    <source>
        <dbReference type="Proteomes" id="UP000823521"/>
    </source>
</evidence>
<evidence type="ECO:0000313" key="2">
    <source>
        <dbReference type="EMBL" id="MBO4207008.1"/>
    </source>
</evidence>
<dbReference type="Pfam" id="PF06772">
    <property type="entry name" value="LtrA"/>
    <property type="match status" value="1"/>
</dbReference>
<feature type="transmembrane region" description="Helical" evidence="1">
    <location>
        <begin position="382"/>
        <end position="400"/>
    </location>
</feature>
<feature type="transmembrane region" description="Helical" evidence="1">
    <location>
        <begin position="326"/>
        <end position="345"/>
    </location>
</feature>
<feature type="transmembrane region" description="Helical" evidence="1">
    <location>
        <begin position="142"/>
        <end position="163"/>
    </location>
</feature>
<feature type="transmembrane region" description="Helical" evidence="1">
    <location>
        <begin position="110"/>
        <end position="130"/>
    </location>
</feature>
<feature type="transmembrane region" description="Helical" evidence="1">
    <location>
        <begin position="21"/>
        <end position="42"/>
    </location>
</feature>
<dbReference type="Proteomes" id="UP000823521">
    <property type="component" value="Unassembled WGS sequence"/>
</dbReference>
<keyword evidence="1" id="KW-0472">Membrane</keyword>
<reference evidence="2 3" key="1">
    <citation type="submission" date="2019-12" db="EMBL/GenBank/DDBJ databases">
        <title>Whole genome sequencing of endophytic Actinobacterium Micromonospora sp. MPMI6T.</title>
        <authorList>
            <person name="Evv R."/>
            <person name="Podile A.R."/>
        </authorList>
    </citation>
    <scope>NUCLEOTIDE SEQUENCE [LARGE SCALE GENOMIC DNA]</scope>
    <source>
        <strain evidence="2 3">MPMI6</strain>
    </source>
</reference>
<dbReference type="PANTHER" id="PTHR36840:SF1">
    <property type="entry name" value="BLL5714 PROTEIN"/>
    <property type="match status" value="1"/>
</dbReference>
<dbReference type="EMBL" id="WVUH01000097">
    <property type="protein sequence ID" value="MBO4207008.1"/>
    <property type="molecule type" value="Genomic_DNA"/>
</dbReference>
<keyword evidence="1" id="KW-0812">Transmembrane</keyword>
<dbReference type="PANTHER" id="PTHR36840">
    <property type="entry name" value="BLL5714 PROTEIN"/>
    <property type="match status" value="1"/>
</dbReference>
<keyword evidence="3" id="KW-1185">Reference proteome</keyword>
<sequence>MAVERLRPGLRPVTEQSRATPAELFFDLVFVFAFLQVTTLVVDEGDALGVLHGLLVLVMLWWSWSLFAWLGNRVRADYGLARFTLLAATPVMFVLAVATREAFEDFPGGAFTPVWFVGCFFLLRLMYLALRMYATPGLRFRDVVALTVPMCVAAGLLLAAALLPGSAAGARTVATGQVLLWVLAIGVDYAAGMALPFPDRAIHSARHWAERHNLIIIVALGEVLVAIGIAGTDLPGSAGLFIASALAVVIAGALEWIYFDLTTLAGEHALYSADLAGRVALARSGYTFLHLPMIIGVILLALGLKHMTTLVGERQDPRLDIPLHDLGRYAMYGGVALYLLAHAAFQLRLRQVTRALVWPRLGAVAVLLALLPLTAATHALGALGWLAGVCVATALTEFVLSRPQRRQLRRLLLDDEENMAARPDQEGLINGT</sequence>
<feature type="transmembrane region" description="Helical" evidence="1">
    <location>
        <begin position="48"/>
        <end position="67"/>
    </location>
</feature>
<name>A0ABS3VR52_MICEH</name>
<dbReference type="RefSeq" id="WP_208813907.1">
    <property type="nucleotide sequence ID" value="NZ_WVUH01000097.1"/>
</dbReference>
<feature type="transmembrane region" description="Helical" evidence="1">
    <location>
        <begin position="280"/>
        <end position="304"/>
    </location>
</feature>
<feature type="transmembrane region" description="Helical" evidence="1">
    <location>
        <begin position="212"/>
        <end position="232"/>
    </location>
</feature>
<accession>A0ABS3VR52</accession>
<evidence type="ECO:0000256" key="1">
    <source>
        <dbReference type="SAM" id="Phobius"/>
    </source>
</evidence>
<feature type="transmembrane region" description="Helical" evidence="1">
    <location>
        <begin position="169"/>
        <end position="191"/>
    </location>
</feature>